<reference evidence="1" key="1">
    <citation type="submission" date="2014-11" db="EMBL/GenBank/DDBJ databases">
        <authorList>
            <person name="Amaro Gonzalez C."/>
        </authorList>
    </citation>
    <scope>NUCLEOTIDE SEQUENCE</scope>
</reference>
<dbReference type="AlphaFoldDB" id="A0A0E9PG85"/>
<organism evidence="1">
    <name type="scientific">Anguilla anguilla</name>
    <name type="common">European freshwater eel</name>
    <name type="synonym">Muraena anguilla</name>
    <dbReference type="NCBI Taxonomy" id="7936"/>
    <lineage>
        <taxon>Eukaryota</taxon>
        <taxon>Metazoa</taxon>
        <taxon>Chordata</taxon>
        <taxon>Craniata</taxon>
        <taxon>Vertebrata</taxon>
        <taxon>Euteleostomi</taxon>
        <taxon>Actinopterygii</taxon>
        <taxon>Neopterygii</taxon>
        <taxon>Teleostei</taxon>
        <taxon>Anguilliformes</taxon>
        <taxon>Anguillidae</taxon>
        <taxon>Anguilla</taxon>
    </lineage>
</organism>
<proteinExistence type="predicted"/>
<accession>A0A0E9PG85</accession>
<evidence type="ECO:0000313" key="1">
    <source>
        <dbReference type="EMBL" id="JAH03095.1"/>
    </source>
</evidence>
<reference evidence="1" key="2">
    <citation type="journal article" date="2015" name="Fish Shellfish Immunol.">
        <title>Early steps in the European eel (Anguilla anguilla)-Vibrio vulnificus interaction in the gills: Role of the RtxA13 toxin.</title>
        <authorList>
            <person name="Callol A."/>
            <person name="Pajuelo D."/>
            <person name="Ebbesson L."/>
            <person name="Teles M."/>
            <person name="MacKenzie S."/>
            <person name="Amaro C."/>
        </authorList>
    </citation>
    <scope>NUCLEOTIDE SEQUENCE</scope>
</reference>
<sequence length="35" mass="3934">MDNSELFVDYVNGKCDILPAISPCDCAYCDMNFLL</sequence>
<protein>
    <submittedName>
        <fullName evidence="1">Uncharacterized protein</fullName>
    </submittedName>
</protein>
<name>A0A0E9PG85_ANGAN</name>
<dbReference type="EMBL" id="GBXM01105482">
    <property type="protein sequence ID" value="JAH03095.1"/>
    <property type="molecule type" value="Transcribed_RNA"/>
</dbReference>